<dbReference type="PROSITE" id="PS51186">
    <property type="entry name" value="GNAT"/>
    <property type="match status" value="1"/>
</dbReference>
<keyword evidence="3" id="KW-1185">Reference proteome</keyword>
<sequence>MITIRKITAEASYPVRHEVLRKGKPIDSCRFEGDDIPTTQHYGLFEDDSLQGIISVFETSNPLFTETRQKQIRGMAVLEHNQGKGYGKQLVQYCEKVLLDSDCELIWFNARENAKGFYQKLGYTIQGTPFNIEGIGIHYVMWKKLSA</sequence>
<protein>
    <submittedName>
        <fullName evidence="2">GNAT family N-acetyltransferase</fullName>
    </submittedName>
</protein>
<dbReference type="RefSeq" id="WP_324690086.1">
    <property type="nucleotide sequence ID" value="NZ_BAABCR010000015.1"/>
</dbReference>
<dbReference type="EMBL" id="BAABCR010000015">
    <property type="protein sequence ID" value="GAA4036294.1"/>
    <property type="molecule type" value="Genomic_DNA"/>
</dbReference>
<dbReference type="Pfam" id="PF00583">
    <property type="entry name" value="Acetyltransf_1"/>
    <property type="match status" value="1"/>
</dbReference>
<dbReference type="CDD" id="cd04301">
    <property type="entry name" value="NAT_SF"/>
    <property type="match status" value="1"/>
</dbReference>
<dbReference type="SUPFAM" id="SSF55729">
    <property type="entry name" value="Acyl-CoA N-acyltransferases (Nat)"/>
    <property type="match status" value="1"/>
</dbReference>
<evidence type="ECO:0000313" key="2">
    <source>
        <dbReference type="EMBL" id="GAA4036294.1"/>
    </source>
</evidence>
<dbReference type="InterPro" id="IPR016181">
    <property type="entry name" value="Acyl_CoA_acyltransferase"/>
</dbReference>
<proteinExistence type="predicted"/>
<feature type="domain" description="N-acetyltransferase" evidence="1">
    <location>
        <begin position="2"/>
        <end position="146"/>
    </location>
</feature>
<evidence type="ECO:0000313" key="3">
    <source>
        <dbReference type="Proteomes" id="UP001500968"/>
    </source>
</evidence>
<evidence type="ECO:0000259" key="1">
    <source>
        <dbReference type="PROSITE" id="PS51186"/>
    </source>
</evidence>
<dbReference type="Gene3D" id="3.40.630.30">
    <property type="match status" value="1"/>
</dbReference>
<gene>
    <name evidence="2" type="ORF">GCM10022386_22310</name>
</gene>
<name>A0ABP7U544_9FLAO</name>
<dbReference type="InterPro" id="IPR000182">
    <property type="entry name" value="GNAT_dom"/>
</dbReference>
<dbReference type="Proteomes" id="UP001500968">
    <property type="component" value="Unassembled WGS sequence"/>
</dbReference>
<comment type="caution">
    <text evidence="2">The sequence shown here is derived from an EMBL/GenBank/DDBJ whole genome shotgun (WGS) entry which is preliminary data.</text>
</comment>
<organism evidence="2 3">
    <name type="scientific">Flavobacterium cheonhonense</name>
    <dbReference type="NCBI Taxonomy" id="706185"/>
    <lineage>
        <taxon>Bacteria</taxon>
        <taxon>Pseudomonadati</taxon>
        <taxon>Bacteroidota</taxon>
        <taxon>Flavobacteriia</taxon>
        <taxon>Flavobacteriales</taxon>
        <taxon>Flavobacteriaceae</taxon>
        <taxon>Flavobacterium</taxon>
    </lineage>
</organism>
<reference evidence="3" key="1">
    <citation type="journal article" date="2019" name="Int. J. Syst. Evol. Microbiol.">
        <title>The Global Catalogue of Microorganisms (GCM) 10K type strain sequencing project: providing services to taxonomists for standard genome sequencing and annotation.</title>
        <authorList>
            <consortium name="The Broad Institute Genomics Platform"/>
            <consortium name="The Broad Institute Genome Sequencing Center for Infectious Disease"/>
            <person name="Wu L."/>
            <person name="Ma J."/>
        </authorList>
    </citation>
    <scope>NUCLEOTIDE SEQUENCE [LARGE SCALE GENOMIC DNA]</scope>
    <source>
        <strain evidence="3">JCM 17064</strain>
    </source>
</reference>
<accession>A0ABP7U544</accession>